<reference evidence="2" key="1">
    <citation type="journal article" date="2014" name="Int. J. Syst. Evol. Microbiol.">
        <title>Complete genome sequence of Corynebacterium casei LMG S-19264T (=DSM 44701T), isolated from a smear-ripened cheese.</title>
        <authorList>
            <consortium name="US DOE Joint Genome Institute (JGI-PGF)"/>
            <person name="Walter F."/>
            <person name="Albersmeier A."/>
            <person name="Kalinowski J."/>
            <person name="Ruckert C."/>
        </authorList>
    </citation>
    <scope>NUCLEOTIDE SEQUENCE</scope>
    <source>
        <strain evidence="2">JCM 12289</strain>
    </source>
</reference>
<organism evidence="2 3">
    <name type="scientific">Halococcus dombrowskii</name>
    <dbReference type="NCBI Taxonomy" id="179637"/>
    <lineage>
        <taxon>Archaea</taxon>
        <taxon>Methanobacteriati</taxon>
        <taxon>Methanobacteriota</taxon>
        <taxon>Stenosarchaea group</taxon>
        <taxon>Halobacteria</taxon>
        <taxon>Halobacteriales</taxon>
        <taxon>Halococcaceae</taxon>
        <taxon>Halococcus</taxon>
    </lineage>
</organism>
<feature type="domain" description="DUF2249" evidence="1">
    <location>
        <begin position="90"/>
        <end position="152"/>
    </location>
</feature>
<evidence type="ECO:0000259" key="1">
    <source>
        <dbReference type="Pfam" id="PF10006"/>
    </source>
</evidence>
<protein>
    <recommendedName>
        <fullName evidence="1">DUF2249 domain-containing protein</fullName>
    </recommendedName>
</protein>
<sequence length="158" mass="17764">MQAVGDRFGIVVGHARHILSWAPERESKLPNVFGVSAAENAIFEAIRPDNDCVNIFGELFEGIRSVDSLMPAVDEYVTDTEAPTDRARETMDARDLPPPQPLQNTLERLVTMDDETVLVQVNDRVPQHLYPRLTDRGYEYETIEADPGVVTVIWMVDP</sequence>
<dbReference type="Proteomes" id="UP001500962">
    <property type="component" value="Unassembled WGS sequence"/>
</dbReference>
<evidence type="ECO:0000313" key="3">
    <source>
        <dbReference type="Proteomes" id="UP001500962"/>
    </source>
</evidence>
<gene>
    <name evidence="2" type="ORF">GCM10008985_14060</name>
</gene>
<name>A0AAV3SEN6_HALDO</name>
<comment type="caution">
    <text evidence="2">The sequence shown here is derived from an EMBL/GenBank/DDBJ whole genome shotgun (WGS) entry which is preliminary data.</text>
</comment>
<evidence type="ECO:0000313" key="2">
    <source>
        <dbReference type="EMBL" id="GAA0458944.1"/>
    </source>
</evidence>
<accession>A0AAV3SEN6</accession>
<dbReference type="InterPro" id="IPR018720">
    <property type="entry name" value="DUF2249"/>
</dbReference>
<reference evidence="2" key="2">
    <citation type="submission" date="2023-12" db="EMBL/GenBank/DDBJ databases">
        <authorList>
            <person name="Sun Q."/>
            <person name="Inoue M."/>
        </authorList>
    </citation>
    <scope>NUCLEOTIDE SEQUENCE</scope>
    <source>
        <strain evidence="2">JCM 12289</strain>
    </source>
</reference>
<dbReference type="Pfam" id="PF10006">
    <property type="entry name" value="DUF2249"/>
    <property type="match status" value="1"/>
</dbReference>
<dbReference type="SUPFAM" id="SSF64307">
    <property type="entry name" value="SirA-like"/>
    <property type="match status" value="1"/>
</dbReference>
<proteinExistence type="predicted"/>
<dbReference type="InterPro" id="IPR036868">
    <property type="entry name" value="TusA-like_sf"/>
</dbReference>
<dbReference type="EMBL" id="BAAADN010000022">
    <property type="protein sequence ID" value="GAA0458944.1"/>
    <property type="molecule type" value="Genomic_DNA"/>
</dbReference>
<dbReference type="AlphaFoldDB" id="A0AAV3SEN6"/>